<dbReference type="FunFam" id="3.30.70.270:FF:000001">
    <property type="entry name" value="Diguanylate cyclase domain protein"/>
    <property type="match status" value="1"/>
</dbReference>
<evidence type="ECO:0000256" key="1">
    <source>
        <dbReference type="ARBA" id="ARBA00001946"/>
    </source>
</evidence>
<organism evidence="5 6">
    <name type="scientific">Acinetobacter amyesii</name>
    <dbReference type="NCBI Taxonomy" id="2942470"/>
    <lineage>
        <taxon>Bacteria</taxon>
        <taxon>Pseudomonadati</taxon>
        <taxon>Pseudomonadota</taxon>
        <taxon>Gammaproteobacteria</taxon>
        <taxon>Moraxellales</taxon>
        <taxon>Moraxellaceae</taxon>
        <taxon>Acinetobacter</taxon>
    </lineage>
</organism>
<dbReference type="NCBIfam" id="TIGR00254">
    <property type="entry name" value="GGDEF"/>
    <property type="match status" value="1"/>
</dbReference>
<dbReference type="InterPro" id="IPR050469">
    <property type="entry name" value="Diguanylate_Cyclase"/>
</dbReference>
<dbReference type="Pfam" id="PF00990">
    <property type="entry name" value="GGDEF"/>
    <property type="match status" value="1"/>
</dbReference>
<gene>
    <name evidence="5" type="ORF">B1202_07615</name>
</gene>
<name>A0A1T1H0V8_9GAMM</name>
<dbReference type="InterPro" id="IPR043128">
    <property type="entry name" value="Rev_trsase/Diguanyl_cyclase"/>
</dbReference>
<dbReference type="EC" id="2.7.7.65" evidence="2"/>
<dbReference type="Gene3D" id="3.30.70.270">
    <property type="match status" value="1"/>
</dbReference>
<keyword evidence="6" id="KW-1185">Reference proteome</keyword>
<dbReference type="CDD" id="cd01949">
    <property type="entry name" value="GGDEF"/>
    <property type="match status" value="1"/>
</dbReference>
<dbReference type="GO" id="GO:0005886">
    <property type="term" value="C:plasma membrane"/>
    <property type="evidence" value="ECO:0007669"/>
    <property type="project" value="TreeGrafter"/>
</dbReference>
<dbReference type="SMART" id="SM00267">
    <property type="entry name" value="GGDEF"/>
    <property type="match status" value="1"/>
</dbReference>
<reference evidence="5 6" key="1">
    <citation type="submission" date="2017-02" db="EMBL/GenBank/DDBJ databases">
        <title>Acinetobacter sp. ANC 4945, whole genome shotgun sequencing project.</title>
        <authorList>
            <person name="Radolfova-Krizova L."/>
            <person name="Al Atrouni A."/>
            <person name="Nemec A."/>
        </authorList>
    </citation>
    <scope>NUCLEOTIDE SEQUENCE [LARGE SCALE GENOMIC DNA]</scope>
    <source>
        <strain evidence="5 6">ANC 4945</strain>
    </source>
</reference>
<dbReference type="Proteomes" id="UP000191160">
    <property type="component" value="Unassembled WGS sequence"/>
</dbReference>
<dbReference type="PANTHER" id="PTHR45138:SF9">
    <property type="entry name" value="DIGUANYLATE CYCLASE DGCM-RELATED"/>
    <property type="match status" value="1"/>
</dbReference>
<accession>A0A1T1H0V8</accession>
<comment type="cofactor">
    <cofactor evidence="1">
        <name>Mg(2+)</name>
        <dbReference type="ChEBI" id="CHEBI:18420"/>
    </cofactor>
</comment>
<dbReference type="EMBL" id="MVKX01000004">
    <property type="protein sequence ID" value="OOV83502.1"/>
    <property type="molecule type" value="Genomic_DNA"/>
</dbReference>
<sequence length="337" mass="38439">MRSFTLKKSSETMLKKDLIKSDLPTEQLAVLEALPMPAALFSATAELICANQIFKHRFQSDLQDIVLNHVSVMQQKTKATSSEFDLRCLENDSIEPFMYSENERHYWFTLKPKFQQSGDLEHVLLCCADITNLKQFELSLLKHNQQLEQQVYFDYLTGIKNRRGFDLDLSQWQKSFAVEQADEICLMMLDLDNFKQINDIYGHAFGDEVLRKSAQLLRMQISQHADAQIYRMGGEEFAMILPRTAISTACSIAQQCCEQIYTSSMSYTDKALQLSISCGVALWDGTESFFETLARADQALYQAKKGSKNCTCFNDGQNVALFEETTFKKPSDCGKNT</sequence>
<dbReference type="GO" id="GO:0043709">
    <property type="term" value="P:cell adhesion involved in single-species biofilm formation"/>
    <property type="evidence" value="ECO:0007669"/>
    <property type="project" value="TreeGrafter"/>
</dbReference>
<dbReference type="AlphaFoldDB" id="A0A1T1H0V8"/>
<evidence type="ECO:0000313" key="5">
    <source>
        <dbReference type="EMBL" id="OOV83502.1"/>
    </source>
</evidence>
<evidence type="ECO:0000256" key="3">
    <source>
        <dbReference type="ARBA" id="ARBA00034247"/>
    </source>
</evidence>
<comment type="caution">
    <text evidence="5">The sequence shown here is derived from an EMBL/GenBank/DDBJ whole genome shotgun (WGS) entry which is preliminary data.</text>
</comment>
<evidence type="ECO:0000313" key="6">
    <source>
        <dbReference type="Proteomes" id="UP000191160"/>
    </source>
</evidence>
<comment type="catalytic activity">
    <reaction evidence="3">
        <text>2 GTP = 3',3'-c-di-GMP + 2 diphosphate</text>
        <dbReference type="Rhea" id="RHEA:24898"/>
        <dbReference type="ChEBI" id="CHEBI:33019"/>
        <dbReference type="ChEBI" id="CHEBI:37565"/>
        <dbReference type="ChEBI" id="CHEBI:58805"/>
        <dbReference type="EC" id="2.7.7.65"/>
    </reaction>
</comment>
<feature type="domain" description="GGDEF" evidence="4">
    <location>
        <begin position="182"/>
        <end position="316"/>
    </location>
</feature>
<dbReference type="PANTHER" id="PTHR45138">
    <property type="entry name" value="REGULATORY COMPONENTS OF SENSORY TRANSDUCTION SYSTEM"/>
    <property type="match status" value="1"/>
</dbReference>
<proteinExistence type="predicted"/>
<dbReference type="SUPFAM" id="SSF55073">
    <property type="entry name" value="Nucleotide cyclase"/>
    <property type="match status" value="1"/>
</dbReference>
<dbReference type="GO" id="GO:0052621">
    <property type="term" value="F:diguanylate cyclase activity"/>
    <property type="evidence" value="ECO:0007669"/>
    <property type="project" value="UniProtKB-EC"/>
</dbReference>
<dbReference type="InterPro" id="IPR000160">
    <property type="entry name" value="GGDEF_dom"/>
</dbReference>
<evidence type="ECO:0000256" key="2">
    <source>
        <dbReference type="ARBA" id="ARBA00012528"/>
    </source>
</evidence>
<dbReference type="PROSITE" id="PS50887">
    <property type="entry name" value="GGDEF"/>
    <property type="match status" value="1"/>
</dbReference>
<dbReference type="InterPro" id="IPR029787">
    <property type="entry name" value="Nucleotide_cyclase"/>
</dbReference>
<protein>
    <recommendedName>
        <fullName evidence="2">diguanylate cyclase</fullName>
        <ecNumber evidence="2">2.7.7.65</ecNumber>
    </recommendedName>
</protein>
<dbReference type="GO" id="GO:1902201">
    <property type="term" value="P:negative regulation of bacterial-type flagellum-dependent cell motility"/>
    <property type="evidence" value="ECO:0007669"/>
    <property type="project" value="TreeGrafter"/>
</dbReference>
<evidence type="ECO:0000259" key="4">
    <source>
        <dbReference type="PROSITE" id="PS50887"/>
    </source>
</evidence>